<keyword evidence="16" id="KW-1185">Reference proteome</keyword>
<dbReference type="Pfam" id="PF13853">
    <property type="entry name" value="7tm_4"/>
    <property type="match status" value="1"/>
</dbReference>
<feature type="transmembrane region" description="Helical" evidence="13">
    <location>
        <begin position="120"/>
        <end position="144"/>
    </location>
</feature>
<evidence type="ECO:0000256" key="1">
    <source>
        <dbReference type="ARBA" id="ARBA00004651"/>
    </source>
</evidence>
<evidence type="ECO:0000256" key="10">
    <source>
        <dbReference type="ARBA" id="ARBA00023170"/>
    </source>
</evidence>
<evidence type="ECO:0000256" key="11">
    <source>
        <dbReference type="ARBA" id="ARBA00023180"/>
    </source>
</evidence>
<keyword evidence="9" id="KW-1015">Disulfide bond</keyword>
<dbReference type="AlphaFoldDB" id="A0AAV7SRJ7"/>
<evidence type="ECO:0000259" key="14">
    <source>
        <dbReference type="PROSITE" id="PS50262"/>
    </source>
</evidence>
<evidence type="ECO:0000256" key="5">
    <source>
        <dbReference type="ARBA" id="ARBA00022725"/>
    </source>
</evidence>
<keyword evidence="2" id="KW-1003">Cell membrane</keyword>
<proteinExistence type="predicted"/>
<dbReference type="PROSITE" id="PS50262">
    <property type="entry name" value="G_PROTEIN_RECEP_F1_2"/>
    <property type="match status" value="1"/>
</dbReference>
<evidence type="ECO:0000256" key="7">
    <source>
        <dbReference type="ARBA" id="ARBA00023040"/>
    </source>
</evidence>
<feature type="domain" description="G-protein coupled receptors family 1 profile" evidence="14">
    <location>
        <begin position="1"/>
        <end position="173"/>
    </location>
</feature>
<protein>
    <recommendedName>
        <fullName evidence="14">G-protein coupled receptors family 1 profile domain-containing protein</fullName>
    </recommendedName>
</protein>
<keyword evidence="7" id="KW-0297">G-protein coupled receptor</keyword>
<evidence type="ECO:0000313" key="16">
    <source>
        <dbReference type="Proteomes" id="UP001066276"/>
    </source>
</evidence>
<evidence type="ECO:0000256" key="4">
    <source>
        <dbReference type="ARBA" id="ARBA00022692"/>
    </source>
</evidence>
<evidence type="ECO:0000313" key="15">
    <source>
        <dbReference type="EMBL" id="KAJ1166700.1"/>
    </source>
</evidence>
<dbReference type="InterPro" id="IPR000725">
    <property type="entry name" value="Olfact_rcpt"/>
</dbReference>
<reference evidence="15" key="1">
    <citation type="journal article" date="2022" name="bioRxiv">
        <title>Sequencing and chromosome-scale assembly of the giantPleurodeles waltlgenome.</title>
        <authorList>
            <person name="Brown T."/>
            <person name="Elewa A."/>
            <person name="Iarovenko S."/>
            <person name="Subramanian E."/>
            <person name="Araus A.J."/>
            <person name="Petzold A."/>
            <person name="Susuki M."/>
            <person name="Suzuki K.-i.T."/>
            <person name="Hayashi T."/>
            <person name="Toyoda A."/>
            <person name="Oliveira C."/>
            <person name="Osipova E."/>
            <person name="Leigh N.D."/>
            <person name="Simon A."/>
            <person name="Yun M.H."/>
        </authorList>
    </citation>
    <scope>NUCLEOTIDE SEQUENCE</scope>
    <source>
        <strain evidence="15">20211129_DDA</strain>
        <tissue evidence="15">Liver</tissue>
    </source>
</reference>
<comment type="caution">
    <text evidence="15">The sequence shown here is derived from an EMBL/GenBank/DDBJ whole genome shotgun (WGS) entry which is preliminary data.</text>
</comment>
<evidence type="ECO:0000256" key="12">
    <source>
        <dbReference type="ARBA" id="ARBA00023224"/>
    </source>
</evidence>
<keyword evidence="8 13" id="KW-0472">Membrane</keyword>
<keyword evidence="12" id="KW-0807">Transducer</keyword>
<accession>A0AAV7SRJ7</accession>
<dbReference type="EMBL" id="JANPWB010000008">
    <property type="protein sequence ID" value="KAJ1166700.1"/>
    <property type="molecule type" value="Genomic_DNA"/>
</dbReference>
<dbReference type="PANTHER" id="PTHR24242">
    <property type="entry name" value="G-PROTEIN COUPLED RECEPTOR"/>
    <property type="match status" value="1"/>
</dbReference>
<comment type="subcellular location">
    <subcellularLocation>
        <location evidence="1">Cell membrane</location>
        <topology evidence="1">Multi-pass membrane protein</topology>
    </subcellularLocation>
</comment>
<evidence type="ECO:0000256" key="13">
    <source>
        <dbReference type="SAM" id="Phobius"/>
    </source>
</evidence>
<dbReference type="Proteomes" id="UP001066276">
    <property type="component" value="Chromosome 4_2"/>
</dbReference>
<dbReference type="SUPFAM" id="SSF81321">
    <property type="entry name" value="Family A G protein-coupled receptor-like"/>
    <property type="match status" value="1"/>
</dbReference>
<keyword evidence="6 13" id="KW-1133">Transmembrane helix</keyword>
<dbReference type="GO" id="GO:0005886">
    <property type="term" value="C:plasma membrane"/>
    <property type="evidence" value="ECO:0007669"/>
    <property type="project" value="UniProtKB-SubCell"/>
</dbReference>
<organism evidence="15 16">
    <name type="scientific">Pleurodeles waltl</name>
    <name type="common">Iberian ribbed newt</name>
    <dbReference type="NCBI Taxonomy" id="8319"/>
    <lineage>
        <taxon>Eukaryota</taxon>
        <taxon>Metazoa</taxon>
        <taxon>Chordata</taxon>
        <taxon>Craniata</taxon>
        <taxon>Vertebrata</taxon>
        <taxon>Euteleostomi</taxon>
        <taxon>Amphibia</taxon>
        <taxon>Batrachia</taxon>
        <taxon>Caudata</taxon>
        <taxon>Salamandroidea</taxon>
        <taxon>Salamandridae</taxon>
        <taxon>Pleurodelinae</taxon>
        <taxon>Pleurodeles</taxon>
    </lineage>
</organism>
<evidence type="ECO:0000256" key="9">
    <source>
        <dbReference type="ARBA" id="ARBA00023157"/>
    </source>
</evidence>
<evidence type="ECO:0000256" key="2">
    <source>
        <dbReference type="ARBA" id="ARBA00022475"/>
    </source>
</evidence>
<sequence>MAYDRYVAICLPLHYPTVMDQRLCLQLAGSFWMAGFIIALFVIFPIGQLQFSKLNLIDHFFCDLGPLIQAACSDTSAVEIDIFVVSVFALLIPFPVITVSYTFIIYAIMKISSALGRERAFSTCSSHLLVVAIYFGSLICTYYMPKTGSSLRVGKFSSLLYTTAPPLLNPISYALRNKGIREVVGSALQKTRLS</sequence>
<gene>
    <name evidence="15" type="ORF">NDU88_007097</name>
</gene>
<keyword evidence="4 13" id="KW-0812">Transmembrane</keyword>
<keyword evidence="3" id="KW-0716">Sensory transduction</keyword>
<keyword evidence="11" id="KW-0325">Glycoprotein</keyword>
<evidence type="ECO:0000256" key="3">
    <source>
        <dbReference type="ARBA" id="ARBA00022606"/>
    </source>
</evidence>
<dbReference type="InterPro" id="IPR017452">
    <property type="entry name" value="GPCR_Rhodpsn_7TM"/>
</dbReference>
<evidence type="ECO:0000256" key="6">
    <source>
        <dbReference type="ARBA" id="ARBA00022989"/>
    </source>
</evidence>
<feature type="transmembrane region" description="Helical" evidence="13">
    <location>
        <begin position="23"/>
        <end position="46"/>
    </location>
</feature>
<dbReference type="GO" id="GO:0004984">
    <property type="term" value="F:olfactory receptor activity"/>
    <property type="evidence" value="ECO:0007669"/>
    <property type="project" value="InterPro"/>
</dbReference>
<dbReference type="InterPro" id="IPR050939">
    <property type="entry name" value="Olfactory_GPCR1"/>
</dbReference>
<keyword evidence="10" id="KW-0675">Receptor</keyword>
<keyword evidence="5" id="KW-0552">Olfaction</keyword>
<dbReference type="FunFam" id="1.20.1070.10:FF:000015">
    <property type="entry name" value="Olfactory receptor"/>
    <property type="match status" value="1"/>
</dbReference>
<dbReference type="PRINTS" id="PR00245">
    <property type="entry name" value="OLFACTORYR"/>
</dbReference>
<dbReference type="GO" id="GO:0004930">
    <property type="term" value="F:G protein-coupled receptor activity"/>
    <property type="evidence" value="ECO:0007669"/>
    <property type="project" value="UniProtKB-KW"/>
</dbReference>
<evidence type="ECO:0000256" key="8">
    <source>
        <dbReference type="ARBA" id="ARBA00023136"/>
    </source>
</evidence>
<dbReference type="PANTHER" id="PTHR24242:SF253">
    <property type="entry name" value="OLFACTORY RECEPTOR-RELATED"/>
    <property type="match status" value="1"/>
</dbReference>
<feature type="transmembrane region" description="Helical" evidence="13">
    <location>
        <begin position="82"/>
        <end position="108"/>
    </location>
</feature>
<name>A0AAV7SRJ7_PLEWA</name>
<dbReference type="Gene3D" id="1.20.1070.10">
    <property type="entry name" value="Rhodopsin 7-helix transmembrane proteins"/>
    <property type="match status" value="1"/>
</dbReference>